<evidence type="ECO:0000313" key="1">
    <source>
        <dbReference type="EMBL" id="GEZ37417.1"/>
    </source>
</evidence>
<accession>A0A699I9P4</accession>
<dbReference type="AlphaFoldDB" id="A0A699I9P4"/>
<name>A0A699I9P4_TANCI</name>
<reference evidence="1" key="1">
    <citation type="journal article" date="2019" name="Sci. Rep.">
        <title>Draft genome of Tanacetum cinerariifolium, the natural source of mosquito coil.</title>
        <authorList>
            <person name="Yamashiro T."/>
            <person name="Shiraishi A."/>
            <person name="Satake H."/>
            <person name="Nakayama K."/>
        </authorList>
    </citation>
    <scope>NUCLEOTIDE SEQUENCE</scope>
</reference>
<gene>
    <name evidence="1" type="ORF">Tci_509390</name>
</gene>
<protein>
    <submittedName>
        <fullName evidence="1">Uncharacterized protein</fullName>
    </submittedName>
</protein>
<organism evidence="1">
    <name type="scientific">Tanacetum cinerariifolium</name>
    <name type="common">Dalmatian daisy</name>
    <name type="synonym">Chrysanthemum cinerariifolium</name>
    <dbReference type="NCBI Taxonomy" id="118510"/>
    <lineage>
        <taxon>Eukaryota</taxon>
        <taxon>Viridiplantae</taxon>
        <taxon>Streptophyta</taxon>
        <taxon>Embryophyta</taxon>
        <taxon>Tracheophyta</taxon>
        <taxon>Spermatophyta</taxon>
        <taxon>Magnoliopsida</taxon>
        <taxon>eudicotyledons</taxon>
        <taxon>Gunneridae</taxon>
        <taxon>Pentapetalae</taxon>
        <taxon>asterids</taxon>
        <taxon>campanulids</taxon>
        <taxon>Asterales</taxon>
        <taxon>Asteraceae</taxon>
        <taxon>Asteroideae</taxon>
        <taxon>Anthemideae</taxon>
        <taxon>Anthemidinae</taxon>
        <taxon>Tanacetum</taxon>
    </lineage>
</organism>
<comment type="caution">
    <text evidence="1">The sequence shown here is derived from an EMBL/GenBank/DDBJ whole genome shotgun (WGS) entry which is preliminary data.</text>
</comment>
<proteinExistence type="predicted"/>
<sequence>MKAFENVDSSLRVALIPSKIKYANKVVLNFHKEFSVFSILSRKENDGLLQDQVFKNKEEVLEDLANPVSQIQPSFKDLDSPDDDFVIIVDESDEDEPNAKTKEPSVPRSLSPRFYLRMTLATHCQLLKDLPSKFHRLSEEVKGLKTQVHELEIELPKELKEILTTLGAFTTTVTSLLESTSLRARDQSVPALAGHANTMSAEGKKDTNQTTISQLFKEELKRMLKLVFSLEEAEKESTESDSDDEAYVTGSMAESFKTKKLKKFDFVTEEGEHIHLTEEQIYHQKKLAKEAKAEAAKQEGEARKAKLIDLLGLEIMHKYYKYKLLYD</sequence>
<dbReference type="EMBL" id="BKCJ010271285">
    <property type="protein sequence ID" value="GEZ37417.1"/>
    <property type="molecule type" value="Genomic_DNA"/>
</dbReference>